<dbReference type="PANTHER" id="PTHR42852:SF17">
    <property type="entry name" value="THIOREDOXIN-LIKE PROTEIN HI_1115"/>
    <property type="match status" value="1"/>
</dbReference>
<dbReference type="PANTHER" id="PTHR42852">
    <property type="entry name" value="THIOL:DISULFIDE INTERCHANGE PROTEIN DSBE"/>
    <property type="match status" value="1"/>
</dbReference>
<dbReference type="InterPro" id="IPR050553">
    <property type="entry name" value="Thioredoxin_ResA/DsbE_sf"/>
</dbReference>
<evidence type="ECO:0000313" key="2">
    <source>
        <dbReference type="EMBL" id="SUZ80012.1"/>
    </source>
</evidence>
<dbReference type="InterPro" id="IPR017937">
    <property type="entry name" value="Thioredoxin_CS"/>
</dbReference>
<dbReference type="InterPro" id="IPR036249">
    <property type="entry name" value="Thioredoxin-like_sf"/>
</dbReference>
<dbReference type="SUPFAM" id="SSF52833">
    <property type="entry name" value="Thioredoxin-like"/>
    <property type="match status" value="1"/>
</dbReference>
<dbReference type="SUPFAM" id="SSF48452">
    <property type="entry name" value="TPR-like"/>
    <property type="match status" value="1"/>
</dbReference>
<dbReference type="PROSITE" id="PS51352">
    <property type="entry name" value="THIOREDOXIN_2"/>
    <property type="match status" value="1"/>
</dbReference>
<dbReference type="CDD" id="cd02966">
    <property type="entry name" value="TlpA_like_family"/>
    <property type="match status" value="1"/>
</dbReference>
<proteinExistence type="predicted"/>
<dbReference type="InterPro" id="IPR011990">
    <property type="entry name" value="TPR-like_helical_dom_sf"/>
</dbReference>
<dbReference type="Pfam" id="PF00578">
    <property type="entry name" value="AhpC-TSA"/>
    <property type="match status" value="1"/>
</dbReference>
<dbReference type="Gene3D" id="1.25.40.10">
    <property type="entry name" value="Tetratricopeptide repeat domain"/>
    <property type="match status" value="1"/>
</dbReference>
<dbReference type="GO" id="GO:0006950">
    <property type="term" value="P:response to stress"/>
    <property type="evidence" value="ECO:0007669"/>
    <property type="project" value="UniProtKB-ARBA"/>
</dbReference>
<dbReference type="InterPro" id="IPR013766">
    <property type="entry name" value="Thioredoxin_domain"/>
</dbReference>
<reference evidence="2" key="1">
    <citation type="submission" date="2018-05" db="EMBL/GenBank/DDBJ databases">
        <authorList>
            <person name="Lanie J.A."/>
            <person name="Ng W.-L."/>
            <person name="Kazmierczak K.M."/>
            <person name="Andrzejewski T.M."/>
            <person name="Davidsen T.M."/>
            <person name="Wayne K.J."/>
            <person name="Tettelin H."/>
            <person name="Glass J.I."/>
            <person name="Rusch D."/>
            <person name="Podicherti R."/>
            <person name="Tsui H.-C.T."/>
            <person name="Winkler M.E."/>
        </authorList>
    </citation>
    <scope>NUCLEOTIDE SEQUENCE</scope>
</reference>
<dbReference type="InterPro" id="IPR000866">
    <property type="entry name" value="AhpC/TSA"/>
</dbReference>
<dbReference type="GO" id="GO:0016209">
    <property type="term" value="F:antioxidant activity"/>
    <property type="evidence" value="ECO:0007669"/>
    <property type="project" value="InterPro"/>
</dbReference>
<organism evidence="2">
    <name type="scientific">marine metagenome</name>
    <dbReference type="NCBI Taxonomy" id="408172"/>
    <lineage>
        <taxon>unclassified sequences</taxon>
        <taxon>metagenomes</taxon>
        <taxon>ecological metagenomes</taxon>
    </lineage>
</organism>
<evidence type="ECO:0000259" key="1">
    <source>
        <dbReference type="PROSITE" id="PS51352"/>
    </source>
</evidence>
<protein>
    <recommendedName>
        <fullName evidence="1">Thioredoxin domain-containing protein</fullName>
    </recommendedName>
</protein>
<dbReference type="EMBL" id="UINC01001410">
    <property type="protein sequence ID" value="SUZ80012.1"/>
    <property type="molecule type" value="Genomic_DNA"/>
</dbReference>
<dbReference type="PROSITE" id="PS00194">
    <property type="entry name" value="THIOREDOXIN_1"/>
    <property type="match status" value="1"/>
</dbReference>
<dbReference type="Gene3D" id="3.40.30.10">
    <property type="entry name" value="Glutaredoxin"/>
    <property type="match status" value="1"/>
</dbReference>
<accession>A0A381QKZ5</accession>
<gene>
    <name evidence="2" type="ORF">METZ01_LOCUS32866</name>
</gene>
<dbReference type="GO" id="GO:0016491">
    <property type="term" value="F:oxidoreductase activity"/>
    <property type="evidence" value="ECO:0007669"/>
    <property type="project" value="InterPro"/>
</dbReference>
<sequence length="645" mass="72717">MMYRITSKAKSLMIILLCIASCSRYDFSETFSTLPNWPQAGKTLTVLYNSAQTVLKDEEKITATVRMYGSREFPGASMFSMPNNVIDTERYPLRKASKGWVLDIHVPDTASGLVVTFQHEGKVDNGGGLGYWVPLYSQDGKLLKGAIAGYPAALMRRGWGSDLDKNLHADTLLSFYLQEFAQYPEKKSDFLFSYFSMLKKSKGKESFEEISQTLAALDNKEELSEERLFFLSAWYRSIKDTEKSENYKNRALEQYPMGNWAQREASSKFYKIDAVNEKRDFLNGFLDQYPGATGLDYMYSTVLGQYLQQSDYQSALDYFQELDQKSWSTRPIFSAIHKTVKSGQENVGLVQPIVESILKKARSEIEAPTGRKSALTPSEDWIKKRSLALATALDASASVLKAMGNMTAARNNLEEAYALSDGQDKQINSNYGSLMYEIGNGDSAKTIIENSITDGFETSVMKTVLKEIYIFEHGSVEGYENYFSSIKAKAMDDLKLKILEKMVSESAPSFVLDDTDGETISLADYKGKIVVLDFWATWCGPCKASFPAMKKAMEKYTDVKFFFVNSRETAENKLEAVTDFMTKNSYPFHVLMDDEDTAFESYNIAFLPTKVILDGNQNIRYRSIGYLGEAELLDELDALLSMLNS</sequence>
<feature type="domain" description="Thioredoxin" evidence="1">
    <location>
        <begin position="501"/>
        <end position="641"/>
    </location>
</feature>
<name>A0A381QKZ5_9ZZZZ</name>
<dbReference type="AlphaFoldDB" id="A0A381QKZ5"/>